<dbReference type="InterPro" id="IPR005531">
    <property type="entry name" value="Asp23"/>
</dbReference>
<dbReference type="EMBL" id="JACRSV010000001">
    <property type="protein sequence ID" value="MBC8559462.1"/>
    <property type="molecule type" value="Genomic_DNA"/>
</dbReference>
<dbReference type="Proteomes" id="UP000610760">
    <property type="component" value="Unassembled WGS sequence"/>
</dbReference>
<evidence type="ECO:0000256" key="1">
    <source>
        <dbReference type="ARBA" id="ARBA00005721"/>
    </source>
</evidence>
<name>A0A926E3B4_9FIRM</name>
<accession>A0A926E3B4</accession>
<evidence type="ECO:0000313" key="3">
    <source>
        <dbReference type="Proteomes" id="UP000610760"/>
    </source>
</evidence>
<reference evidence="2" key="1">
    <citation type="submission" date="2020-08" db="EMBL/GenBank/DDBJ databases">
        <title>Genome public.</title>
        <authorList>
            <person name="Liu C."/>
            <person name="Sun Q."/>
        </authorList>
    </citation>
    <scope>NUCLEOTIDE SEQUENCE</scope>
    <source>
        <strain evidence="2">NSJ-33</strain>
    </source>
</reference>
<keyword evidence="3" id="KW-1185">Reference proteome</keyword>
<gene>
    <name evidence="2" type="ORF">H8710_05180</name>
</gene>
<protein>
    <submittedName>
        <fullName evidence="2">Asp23/Gls24 family envelope stress response protein</fullName>
    </submittedName>
</protein>
<proteinExistence type="inferred from homology"/>
<dbReference type="RefSeq" id="WP_249294355.1">
    <property type="nucleotide sequence ID" value="NZ_JACRSV010000001.1"/>
</dbReference>
<organism evidence="2 3">
    <name type="scientific">Fumia xinanensis</name>
    <dbReference type="NCBI Taxonomy" id="2763659"/>
    <lineage>
        <taxon>Bacteria</taxon>
        <taxon>Bacillati</taxon>
        <taxon>Bacillota</taxon>
        <taxon>Clostridia</taxon>
        <taxon>Eubacteriales</taxon>
        <taxon>Oscillospiraceae</taxon>
        <taxon>Fumia</taxon>
    </lineage>
</organism>
<sequence length="118" mass="12585">MEPKNNKATGSMKISEEVVATIVKSVLSEIEGVHSLATRPVAPSEMLMKNASLKPITIYLSADVAAIDICVNLCFGVKLKSIAEQIQQKVKDTVQDMTGIAVSKVNVFVAGAKPKEQA</sequence>
<dbReference type="PANTHER" id="PTHR34297">
    <property type="entry name" value="HYPOTHETICAL CYTOSOLIC PROTEIN-RELATED"/>
    <property type="match status" value="1"/>
</dbReference>
<evidence type="ECO:0000313" key="2">
    <source>
        <dbReference type="EMBL" id="MBC8559462.1"/>
    </source>
</evidence>
<dbReference type="AlphaFoldDB" id="A0A926E3B4"/>
<dbReference type="PANTHER" id="PTHR34297:SF2">
    <property type="entry name" value="ASP23_GLS24 FAMILY ENVELOPE STRESS RESPONSE PROTEIN"/>
    <property type="match status" value="1"/>
</dbReference>
<dbReference type="Pfam" id="PF03780">
    <property type="entry name" value="Asp23"/>
    <property type="match status" value="1"/>
</dbReference>
<comment type="caution">
    <text evidence="2">The sequence shown here is derived from an EMBL/GenBank/DDBJ whole genome shotgun (WGS) entry which is preliminary data.</text>
</comment>
<comment type="similarity">
    <text evidence="1">Belongs to the asp23 family.</text>
</comment>